<keyword evidence="2" id="KW-0238">DNA-binding</keyword>
<evidence type="ECO:0000259" key="4">
    <source>
        <dbReference type="PROSITE" id="PS50949"/>
    </source>
</evidence>
<evidence type="ECO:0000256" key="3">
    <source>
        <dbReference type="ARBA" id="ARBA00023163"/>
    </source>
</evidence>
<dbReference type="KEGG" id="pbor:BSF38_00503"/>
<dbReference type="InterPro" id="IPR000524">
    <property type="entry name" value="Tscrpt_reg_HTH_GntR"/>
</dbReference>
<evidence type="ECO:0000256" key="2">
    <source>
        <dbReference type="ARBA" id="ARBA00023125"/>
    </source>
</evidence>
<evidence type="ECO:0000256" key="1">
    <source>
        <dbReference type="ARBA" id="ARBA00023015"/>
    </source>
</evidence>
<dbReference type="InterPro" id="IPR036388">
    <property type="entry name" value="WH-like_DNA-bd_sf"/>
</dbReference>
<evidence type="ECO:0000313" key="6">
    <source>
        <dbReference type="Proteomes" id="UP000186309"/>
    </source>
</evidence>
<dbReference type="RefSeq" id="WP_076343312.1">
    <property type="nucleotide sequence ID" value="NZ_CP019082.1"/>
</dbReference>
<feature type="domain" description="HTH gntR-type" evidence="4">
    <location>
        <begin position="4"/>
        <end position="72"/>
    </location>
</feature>
<protein>
    <submittedName>
        <fullName evidence="5">Arabinose metabolism transcriptional repressor</fullName>
    </submittedName>
</protein>
<dbReference type="CDD" id="cd07377">
    <property type="entry name" value="WHTH_GntR"/>
    <property type="match status" value="1"/>
</dbReference>
<organism evidence="5 6">
    <name type="scientific">Paludisphaera borealis</name>
    <dbReference type="NCBI Taxonomy" id="1387353"/>
    <lineage>
        <taxon>Bacteria</taxon>
        <taxon>Pseudomonadati</taxon>
        <taxon>Planctomycetota</taxon>
        <taxon>Planctomycetia</taxon>
        <taxon>Isosphaerales</taxon>
        <taxon>Isosphaeraceae</taxon>
        <taxon>Paludisphaera</taxon>
    </lineage>
</organism>
<dbReference type="PANTHER" id="PTHR30146:SF109">
    <property type="entry name" value="HTH-TYPE TRANSCRIPTIONAL REGULATOR GALS"/>
    <property type="match status" value="1"/>
</dbReference>
<dbReference type="SMART" id="SM00345">
    <property type="entry name" value="HTH_GNTR"/>
    <property type="match status" value="1"/>
</dbReference>
<dbReference type="Pfam" id="PF00392">
    <property type="entry name" value="GntR"/>
    <property type="match status" value="1"/>
</dbReference>
<dbReference type="SUPFAM" id="SSF53822">
    <property type="entry name" value="Periplasmic binding protein-like I"/>
    <property type="match status" value="1"/>
</dbReference>
<dbReference type="OrthoDB" id="9772505at2"/>
<proteinExistence type="predicted"/>
<keyword evidence="6" id="KW-1185">Reference proteome</keyword>
<dbReference type="Pfam" id="PF13377">
    <property type="entry name" value="Peripla_BP_3"/>
    <property type="match status" value="1"/>
</dbReference>
<dbReference type="PROSITE" id="PS50949">
    <property type="entry name" value="HTH_GNTR"/>
    <property type="match status" value="1"/>
</dbReference>
<dbReference type="Proteomes" id="UP000186309">
    <property type="component" value="Chromosome"/>
</dbReference>
<dbReference type="PRINTS" id="PR00035">
    <property type="entry name" value="HTHGNTR"/>
</dbReference>
<keyword evidence="3" id="KW-0804">Transcription</keyword>
<accession>A0A1U7CJI0</accession>
<dbReference type="Gene3D" id="1.10.10.10">
    <property type="entry name" value="Winged helix-like DNA-binding domain superfamily/Winged helix DNA-binding domain"/>
    <property type="match status" value="1"/>
</dbReference>
<name>A0A1U7CJI0_9BACT</name>
<reference evidence="6" key="1">
    <citation type="submission" date="2016-12" db="EMBL/GenBank/DDBJ databases">
        <title>Comparative genomics of four Isosphaeraceae planctomycetes: a common pool of plasmids and glycoside hydrolase genes.</title>
        <authorList>
            <person name="Ivanova A."/>
        </authorList>
    </citation>
    <scope>NUCLEOTIDE SEQUENCE [LARGE SCALE GENOMIC DNA]</scope>
    <source>
        <strain evidence="6">PX4</strain>
    </source>
</reference>
<dbReference type="CDD" id="cd06267">
    <property type="entry name" value="PBP1_LacI_sugar_binding-like"/>
    <property type="match status" value="1"/>
</dbReference>
<dbReference type="SUPFAM" id="SSF46785">
    <property type="entry name" value="Winged helix' DNA-binding domain"/>
    <property type="match status" value="1"/>
</dbReference>
<sequence length="370" mass="39674">MPSESKHLRISRELLAEIAAGKYVPTGRLPSEAQLVERFGVSRPTVARALRDLQDQGLVERRAGAGSFVRDAVAPAVAHRQFGLLIPGLGTTEIFEAVGGELAGLTRVHGYGLLWGGGHVMPQEDMSVEDAEELCDQFIRSQVAGVFFAPFEHSVGCDEVNRGLAEKLHRAGVPVVLLDRDLGAFPTRSGFDLVGVDNFAGGYQLADHLLKLGCRHLAFVTRPFSAPTVKARIAGAREAILAQGLPVAPNFVREGEPDDPKYAAGLFAGGPVDAVLCASDHVAALLLRSLEKSGKRVPCDVRLVGFDDVRFATLLSVPLTTMHQPCRDIAAVAFRAMLARLADPSLPPRRIALSPRLVVRESCGAYLPRG</sequence>
<dbReference type="GO" id="GO:0000976">
    <property type="term" value="F:transcription cis-regulatory region binding"/>
    <property type="evidence" value="ECO:0007669"/>
    <property type="project" value="TreeGrafter"/>
</dbReference>
<dbReference type="EMBL" id="CP019082">
    <property type="protein sequence ID" value="APW59089.1"/>
    <property type="molecule type" value="Genomic_DNA"/>
</dbReference>
<dbReference type="AlphaFoldDB" id="A0A1U7CJI0"/>
<dbReference type="InterPro" id="IPR046335">
    <property type="entry name" value="LacI/GalR-like_sensor"/>
</dbReference>
<dbReference type="STRING" id="1387353.BSF38_00503"/>
<evidence type="ECO:0000313" key="5">
    <source>
        <dbReference type="EMBL" id="APW59089.1"/>
    </source>
</evidence>
<dbReference type="InterPro" id="IPR028082">
    <property type="entry name" value="Peripla_BP_I"/>
</dbReference>
<dbReference type="GO" id="GO:0003700">
    <property type="term" value="F:DNA-binding transcription factor activity"/>
    <property type="evidence" value="ECO:0007669"/>
    <property type="project" value="InterPro"/>
</dbReference>
<dbReference type="Gene3D" id="3.40.50.2300">
    <property type="match status" value="2"/>
</dbReference>
<dbReference type="PANTHER" id="PTHR30146">
    <property type="entry name" value="LACI-RELATED TRANSCRIPTIONAL REPRESSOR"/>
    <property type="match status" value="1"/>
</dbReference>
<keyword evidence="1" id="KW-0805">Transcription regulation</keyword>
<gene>
    <name evidence="5" type="primary">araR</name>
    <name evidence="5" type="ORF">BSF38_00503</name>
</gene>
<dbReference type="InterPro" id="IPR036390">
    <property type="entry name" value="WH_DNA-bd_sf"/>
</dbReference>